<dbReference type="PROSITE" id="PS50206">
    <property type="entry name" value="RHODANESE_3"/>
    <property type="match status" value="3"/>
</dbReference>
<dbReference type="SUPFAM" id="SSF52821">
    <property type="entry name" value="Rhodanese/Cell cycle control phosphatase"/>
    <property type="match status" value="3"/>
</dbReference>
<sequence length="664" mass="71251">MIAETLTSAGTGRPGSVDAGGPSLLDKRAHAVRELLAKTRASTHARDGRIPDLSQISADLARLAANAAWFTFDEFPVDLERVTTFYRLAEDADGAFALYVSASVPGRKQLPHDHTTWAVIAGIRGQEKNVVYRRTPGGTPGEVKLSASRTVTVGPAQVVALAPEDLHSTEIVGAAPALHLHFYGLSQELMFDRVRYDDVAGGHPVPVPVPTRIRHPLVTPETLHGWTQGAGELALVDVRTEAEYATGHLLHASNVPLANLVARIGRLVPGLETPVVVLDANEELAHLAAATLVRLGYGSVSVLRGGTGAWEAAGYPLFEGVHVPGKALAEQAQRVLGIPEVDVAEFHAWRAEGRPLFLLDVRPFDEYRRYSIPGSINCPAADLALRLPALDLAPSLTVVVHCAGRARSLVAAQTLIAAGVPQRVYALRNGTMSWELEGGELKSDQQAFLPLPSHDERPEQAARRLAEQRVRATSVARRAGLDVVDDAALARLREEFHGSVYLFDIRLPGEFEAGHAAGSVNAPGGQLIHTLDAYAPVRGARLVLVDWDGVRAAYIGAWLAALGRHDVSLWRPSSATPLVTGATPALKQPELHPAFSRALTTAAPPSAHDAWRGPHSLTDPQERHEAFIRYLEWEAGLIRQLSDAGETELNEGVLAALARPVAQP</sequence>
<dbReference type="CDD" id="cd00158">
    <property type="entry name" value="RHOD"/>
    <property type="match status" value="1"/>
</dbReference>
<dbReference type="Gene3D" id="3.40.250.10">
    <property type="entry name" value="Rhodanese-like domain"/>
    <property type="match status" value="3"/>
</dbReference>
<dbReference type="Gene3D" id="2.60.120.10">
    <property type="entry name" value="Jelly Rolls"/>
    <property type="match status" value="1"/>
</dbReference>
<feature type="compositionally biased region" description="Polar residues" evidence="1">
    <location>
        <begin position="1"/>
        <end position="10"/>
    </location>
</feature>
<dbReference type="InterPro" id="IPR014710">
    <property type="entry name" value="RmlC-like_jellyroll"/>
</dbReference>
<dbReference type="Pfam" id="PF00581">
    <property type="entry name" value="Rhodanese"/>
    <property type="match status" value="3"/>
</dbReference>
<dbReference type="PANTHER" id="PTHR44086:SF10">
    <property type="entry name" value="THIOSULFATE SULFURTRANSFERASE_RHODANESE-LIKE DOMAIN-CONTAINING PROTEIN 3"/>
    <property type="match status" value="1"/>
</dbReference>
<evidence type="ECO:0000256" key="1">
    <source>
        <dbReference type="SAM" id="MobiDB-lite"/>
    </source>
</evidence>
<dbReference type="EMBL" id="NEVM01000002">
    <property type="protein sequence ID" value="OZI34661.1"/>
    <property type="molecule type" value="Genomic_DNA"/>
</dbReference>
<dbReference type="GO" id="GO:0004792">
    <property type="term" value="F:thiosulfate-cyanide sulfurtransferase activity"/>
    <property type="evidence" value="ECO:0007669"/>
    <property type="project" value="TreeGrafter"/>
</dbReference>
<dbReference type="SUPFAM" id="SSF51182">
    <property type="entry name" value="RmlC-like cupins"/>
    <property type="match status" value="1"/>
</dbReference>
<organism evidence="3 4">
    <name type="scientific">Bordetella genomosp. 10</name>
    <dbReference type="NCBI Taxonomy" id="1416804"/>
    <lineage>
        <taxon>Bacteria</taxon>
        <taxon>Pseudomonadati</taxon>
        <taxon>Pseudomonadota</taxon>
        <taxon>Betaproteobacteria</taxon>
        <taxon>Burkholderiales</taxon>
        <taxon>Alcaligenaceae</taxon>
        <taxon>Bordetella</taxon>
    </lineage>
</organism>
<comment type="caution">
    <text evidence="3">The sequence shown here is derived from an EMBL/GenBank/DDBJ whole genome shotgun (WGS) entry which is preliminary data.</text>
</comment>
<name>A0A261SC65_9BORD</name>
<evidence type="ECO:0000313" key="3">
    <source>
        <dbReference type="EMBL" id="OZI34661.1"/>
    </source>
</evidence>
<dbReference type="OrthoDB" id="9789585at2"/>
<evidence type="ECO:0000259" key="2">
    <source>
        <dbReference type="PROSITE" id="PS50206"/>
    </source>
</evidence>
<dbReference type="InterPro" id="IPR036873">
    <property type="entry name" value="Rhodanese-like_dom_sf"/>
</dbReference>
<accession>A0A261SC65</accession>
<keyword evidence="4" id="KW-1185">Reference proteome</keyword>
<dbReference type="SMART" id="SM00450">
    <property type="entry name" value="RHOD"/>
    <property type="match status" value="3"/>
</dbReference>
<proteinExistence type="predicted"/>
<dbReference type="PANTHER" id="PTHR44086">
    <property type="entry name" value="THIOSULFATE SULFURTRANSFERASE RDL2, MITOCHONDRIAL-RELATED"/>
    <property type="match status" value="1"/>
</dbReference>
<dbReference type="InterPro" id="IPR011051">
    <property type="entry name" value="RmlC_Cupin_sf"/>
</dbReference>
<feature type="region of interest" description="Disordered" evidence="1">
    <location>
        <begin position="1"/>
        <end position="23"/>
    </location>
</feature>
<reference evidence="4" key="1">
    <citation type="submission" date="2017-05" db="EMBL/GenBank/DDBJ databases">
        <title>Complete and WGS of Bordetella genogroups.</title>
        <authorList>
            <person name="Spilker T."/>
            <person name="Lipuma J."/>
        </authorList>
    </citation>
    <scope>NUCLEOTIDE SEQUENCE [LARGE SCALE GENOMIC DNA]</scope>
    <source>
        <strain evidence="4">AU16122</strain>
    </source>
</reference>
<evidence type="ECO:0000313" key="4">
    <source>
        <dbReference type="Proteomes" id="UP000216020"/>
    </source>
</evidence>
<feature type="domain" description="Rhodanese" evidence="2">
    <location>
        <begin position="496"/>
        <end position="575"/>
    </location>
</feature>
<dbReference type="AlphaFoldDB" id="A0A261SC65"/>
<protein>
    <recommendedName>
        <fullName evidence="2">Rhodanese domain-containing protein</fullName>
    </recommendedName>
</protein>
<feature type="domain" description="Rhodanese" evidence="2">
    <location>
        <begin position="352"/>
        <end position="443"/>
    </location>
</feature>
<dbReference type="Proteomes" id="UP000216020">
    <property type="component" value="Unassembled WGS sequence"/>
</dbReference>
<gene>
    <name evidence="3" type="ORF">CAL29_14315</name>
</gene>
<feature type="domain" description="Rhodanese" evidence="2">
    <location>
        <begin position="229"/>
        <end position="319"/>
    </location>
</feature>
<dbReference type="InterPro" id="IPR001763">
    <property type="entry name" value="Rhodanese-like_dom"/>
</dbReference>